<dbReference type="PROSITE" id="PS00028">
    <property type="entry name" value="ZINC_FINGER_C2H2_1"/>
    <property type="match status" value="6"/>
</dbReference>
<keyword evidence="7" id="KW-0238">DNA-binding</keyword>
<evidence type="ECO:0000256" key="8">
    <source>
        <dbReference type="ARBA" id="ARBA00023163"/>
    </source>
</evidence>
<keyword evidence="8" id="KW-0804">Transcription</keyword>
<dbReference type="AlphaFoldDB" id="A0A9P0A4V4"/>
<evidence type="ECO:0000313" key="13">
    <source>
        <dbReference type="EMBL" id="CAH0383973.1"/>
    </source>
</evidence>
<feature type="domain" description="C2H2-type" evidence="12">
    <location>
        <begin position="242"/>
        <end position="266"/>
    </location>
</feature>
<dbReference type="GO" id="GO:0045944">
    <property type="term" value="P:positive regulation of transcription by RNA polymerase II"/>
    <property type="evidence" value="ECO:0007669"/>
    <property type="project" value="UniProtKB-ARBA"/>
</dbReference>
<feature type="domain" description="C2H2-type" evidence="12">
    <location>
        <begin position="353"/>
        <end position="380"/>
    </location>
</feature>
<dbReference type="InterPro" id="IPR050329">
    <property type="entry name" value="GLI_C2H2-zinc-finger"/>
</dbReference>
<dbReference type="SMART" id="SM00355">
    <property type="entry name" value="ZnF_C2H2"/>
    <property type="match status" value="9"/>
</dbReference>
<dbReference type="InterPro" id="IPR013087">
    <property type="entry name" value="Znf_C2H2_type"/>
</dbReference>
<dbReference type="FunFam" id="3.30.160.60:FF:000145">
    <property type="entry name" value="Zinc finger protein 574"/>
    <property type="match status" value="1"/>
</dbReference>
<dbReference type="Proteomes" id="UP001152759">
    <property type="component" value="Chromosome 2"/>
</dbReference>
<keyword evidence="14" id="KW-1185">Reference proteome</keyword>
<dbReference type="GO" id="GO:0005634">
    <property type="term" value="C:nucleus"/>
    <property type="evidence" value="ECO:0007669"/>
    <property type="project" value="UniProtKB-SubCell"/>
</dbReference>
<organism evidence="13 14">
    <name type="scientific">Bemisia tabaci</name>
    <name type="common">Sweetpotato whitefly</name>
    <name type="synonym">Aleurodes tabaci</name>
    <dbReference type="NCBI Taxonomy" id="7038"/>
    <lineage>
        <taxon>Eukaryota</taxon>
        <taxon>Metazoa</taxon>
        <taxon>Ecdysozoa</taxon>
        <taxon>Arthropoda</taxon>
        <taxon>Hexapoda</taxon>
        <taxon>Insecta</taxon>
        <taxon>Pterygota</taxon>
        <taxon>Neoptera</taxon>
        <taxon>Paraneoptera</taxon>
        <taxon>Hemiptera</taxon>
        <taxon>Sternorrhyncha</taxon>
        <taxon>Aleyrodoidea</taxon>
        <taxon>Aleyrodidae</taxon>
        <taxon>Aleyrodinae</taxon>
        <taxon>Bemisia</taxon>
    </lineage>
</organism>
<keyword evidence="4 10" id="KW-0863">Zinc-finger</keyword>
<evidence type="ECO:0000256" key="9">
    <source>
        <dbReference type="ARBA" id="ARBA00023242"/>
    </source>
</evidence>
<proteinExistence type="predicted"/>
<dbReference type="EMBL" id="OU963863">
    <property type="protein sequence ID" value="CAH0383973.1"/>
    <property type="molecule type" value="Genomic_DNA"/>
</dbReference>
<feature type="compositionally biased region" description="Low complexity" evidence="11">
    <location>
        <begin position="519"/>
        <end position="531"/>
    </location>
</feature>
<keyword evidence="3" id="KW-0677">Repeat</keyword>
<evidence type="ECO:0000313" key="14">
    <source>
        <dbReference type="Proteomes" id="UP001152759"/>
    </source>
</evidence>
<dbReference type="SUPFAM" id="SSF57667">
    <property type="entry name" value="beta-beta-alpha zinc fingers"/>
    <property type="match status" value="5"/>
</dbReference>
<evidence type="ECO:0000256" key="10">
    <source>
        <dbReference type="PROSITE-ProRule" id="PRU00042"/>
    </source>
</evidence>
<dbReference type="FunFam" id="3.30.160.60:FF:000322">
    <property type="entry name" value="GDNF-inducible zinc finger protein 1"/>
    <property type="match status" value="1"/>
</dbReference>
<dbReference type="PANTHER" id="PTHR19818">
    <property type="entry name" value="ZINC FINGER PROTEIN ZIC AND GLI"/>
    <property type="match status" value="1"/>
</dbReference>
<evidence type="ECO:0000259" key="12">
    <source>
        <dbReference type="PROSITE" id="PS50157"/>
    </source>
</evidence>
<dbReference type="InterPro" id="IPR036236">
    <property type="entry name" value="Znf_C2H2_sf"/>
</dbReference>
<feature type="domain" description="C2H2-type" evidence="12">
    <location>
        <begin position="325"/>
        <end position="352"/>
    </location>
</feature>
<dbReference type="GO" id="GO:0008270">
    <property type="term" value="F:zinc ion binding"/>
    <property type="evidence" value="ECO:0007669"/>
    <property type="project" value="UniProtKB-KW"/>
</dbReference>
<dbReference type="GO" id="GO:0000978">
    <property type="term" value="F:RNA polymerase II cis-regulatory region sequence-specific DNA binding"/>
    <property type="evidence" value="ECO:0007669"/>
    <property type="project" value="TreeGrafter"/>
</dbReference>
<evidence type="ECO:0000256" key="3">
    <source>
        <dbReference type="ARBA" id="ARBA00022737"/>
    </source>
</evidence>
<accession>A0A9P0A4V4</accession>
<reference evidence="13" key="1">
    <citation type="submission" date="2021-12" db="EMBL/GenBank/DDBJ databases">
        <authorList>
            <person name="King R."/>
        </authorList>
    </citation>
    <scope>NUCLEOTIDE SEQUENCE</scope>
</reference>
<protein>
    <recommendedName>
        <fullName evidence="12">C2H2-type domain-containing protein</fullName>
    </recommendedName>
</protein>
<dbReference type="KEGG" id="btab:109031832"/>
<feature type="region of interest" description="Disordered" evidence="11">
    <location>
        <begin position="105"/>
        <end position="138"/>
    </location>
</feature>
<keyword evidence="6" id="KW-0805">Transcription regulation</keyword>
<keyword evidence="9" id="KW-0539">Nucleus</keyword>
<feature type="domain" description="C2H2-type" evidence="12">
    <location>
        <begin position="297"/>
        <end position="324"/>
    </location>
</feature>
<evidence type="ECO:0000256" key="6">
    <source>
        <dbReference type="ARBA" id="ARBA00023015"/>
    </source>
</evidence>
<dbReference type="Gene3D" id="3.30.160.60">
    <property type="entry name" value="Classic Zinc Finger"/>
    <property type="match status" value="6"/>
</dbReference>
<sequence length="569" mass="64512">MIERFQRCPVVPVFIELHAATKKFSILEAKDVDISKFTNKEKRGRKKVNAPDIKCPCCKKKFTDKLTLIKHWLKQIKDSTEEEDEAATIDLEEGAVAAAVVALKDEPQEGPSNVDKADKAEPIDPAQNAVLPKNDYDLDTPFEDLPDFSMDDYYDNYDSDDYLPEALKKSLKKRRVEPKKQKAIKASKPHKESKALRHLNDGDRKEALYECEKCKKRFQAKGAVKKHMVKLCYVHLYGGPKITCSMCDEKFVRKNEYKRHIKLKHSMVPTFSCDFCPETYAKKSELKKHIKTHPKPWKCSFCTAAFKRKQHLINHSVKHSDVRPFVCDACGATFKLKQNLADHKKTHGNNRIYMCHVCSGTFKTVTTLYHHMKTHSDYKPFACDTCNFRFKKRHDLKKHMLTHSDVKPFVCDLCGYASKRVSDLNSHKKTVHSIFFNSSRNTHITNNTHNVMNNTSHNAGFIVGSNNAIAATANTGVLVVMNNALTVTNNSAMSEAHPNAIPEAHSSNATLMNVIPEAHNNSHNNAHAGAHSGEHNNEQNNPHNNVFSHIIFSNPYGNFVNQNGKMISL</sequence>
<name>A0A9P0A4V4_BEMTA</name>
<feature type="domain" description="C2H2-type" evidence="12">
    <location>
        <begin position="381"/>
        <end position="408"/>
    </location>
</feature>
<comment type="subcellular location">
    <subcellularLocation>
        <location evidence="1">Nucleus</location>
    </subcellularLocation>
</comment>
<evidence type="ECO:0000256" key="7">
    <source>
        <dbReference type="ARBA" id="ARBA00023125"/>
    </source>
</evidence>
<evidence type="ECO:0000256" key="1">
    <source>
        <dbReference type="ARBA" id="ARBA00004123"/>
    </source>
</evidence>
<feature type="domain" description="C2H2-type" evidence="12">
    <location>
        <begin position="209"/>
        <end position="240"/>
    </location>
</feature>
<evidence type="ECO:0000256" key="4">
    <source>
        <dbReference type="ARBA" id="ARBA00022771"/>
    </source>
</evidence>
<dbReference type="Pfam" id="PF00096">
    <property type="entry name" value="zf-C2H2"/>
    <property type="match status" value="4"/>
</dbReference>
<keyword evidence="2" id="KW-0479">Metal-binding</keyword>
<evidence type="ECO:0000256" key="11">
    <source>
        <dbReference type="SAM" id="MobiDB-lite"/>
    </source>
</evidence>
<feature type="domain" description="C2H2-type" evidence="12">
    <location>
        <begin position="409"/>
        <end position="433"/>
    </location>
</feature>
<gene>
    <name evidence="13" type="ORF">BEMITA_LOCUS3358</name>
</gene>
<evidence type="ECO:0000256" key="5">
    <source>
        <dbReference type="ARBA" id="ARBA00022833"/>
    </source>
</evidence>
<dbReference type="PANTHER" id="PTHR19818:SF139">
    <property type="entry name" value="PAIR-RULE PROTEIN ODD-PAIRED"/>
    <property type="match status" value="1"/>
</dbReference>
<dbReference type="GO" id="GO:0000981">
    <property type="term" value="F:DNA-binding transcription factor activity, RNA polymerase II-specific"/>
    <property type="evidence" value="ECO:0007669"/>
    <property type="project" value="TreeGrafter"/>
</dbReference>
<feature type="domain" description="C2H2-type" evidence="12">
    <location>
        <begin position="271"/>
        <end position="293"/>
    </location>
</feature>
<feature type="region of interest" description="Disordered" evidence="11">
    <location>
        <begin position="519"/>
        <end position="546"/>
    </location>
</feature>
<evidence type="ECO:0000256" key="2">
    <source>
        <dbReference type="ARBA" id="ARBA00022723"/>
    </source>
</evidence>
<keyword evidence="5" id="KW-0862">Zinc</keyword>
<dbReference type="PROSITE" id="PS50157">
    <property type="entry name" value="ZINC_FINGER_C2H2_2"/>
    <property type="match status" value="8"/>
</dbReference>